<proteinExistence type="predicted"/>
<keyword evidence="3" id="KW-1185">Reference proteome</keyword>
<dbReference type="Gramene" id="AET1Gv20635300.10">
    <property type="protein sequence ID" value="AET1Gv20635300.10"/>
    <property type="gene ID" value="AET1Gv20635300"/>
</dbReference>
<organism evidence="2 3">
    <name type="scientific">Aegilops tauschii subsp. strangulata</name>
    <name type="common">Goatgrass</name>
    <dbReference type="NCBI Taxonomy" id="200361"/>
    <lineage>
        <taxon>Eukaryota</taxon>
        <taxon>Viridiplantae</taxon>
        <taxon>Streptophyta</taxon>
        <taxon>Embryophyta</taxon>
        <taxon>Tracheophyta</taxon>
        <taxon>Spermatophyta</taxon>
        <taxon>Magnoliopsida</taxon>
        <taxon>Liliopsida</taxon>
        <taxon>Poales</taxon>
        <taxon>Poaceae</taxon>
        <taxon>BOP clade</taxon>
        <taxon>Pooideae</taxon>
        <taxon>Triticodae</taxon>
        <taxon>Triticeae</taxon>
        <taxon>Triticinae</taxon>
        <taxon>Aegilops</taxon>
    </lineage>
</organism>
<sequence length="66" mass="7498">MVPVGSGLFLKIVASLLATFSRSLPLYELAFWICDSTLLKFIQYNPCTMCEKSDKICLDLEKHINK</sequence>
<reference evidence="2" key="4">
    <citation type="submission" date="2019-03" db="UniProtKB">
        <authorList>
            <consortium name="EnsemblPlants"/>
        </authorList>
    </citation>
    <scope>IDENTIFICATION</scope>
</reference>
<reference evidence="3" key="1">
    <citation type="journal article" date="2014" name="Science">
        <title>Ancient hybridizations among the ancestral genomes of bread wheat.</title>
        <authorList>
            <consortium name="International Wheat Genome Sequencing Consortium,"/>
            <person name="Marcussen T."/>
            <person name="Sandve S.R."/>
            <person name="Heier L."/>
            <person name="Spannagl M."/>
            <person name="Pfeifer M."/>
            <person name="Jakobsen K.S."/>
            <person name="Wulff B.B."/>
            <person name="Steuernagel B."/>
            <person name="Mayer K.F."/>
            <person name="Olsen O.A."/>
        </authorList>
    </citation>
    <scope>NUCLEOTIDE SEQUENCE [LARGE SCALE GENOMIC DNA]</scope>
    <source>
        <strain evidence="3">cv. AL8/78</strain>
    </source>
</reference>
<evidence type="ECO:0000256" key="1">
    <source>
        <dbReference type="SAM" id="SignalP"/>
    </source>
</evidence>
<feature type="chain" id="PRO_5019154232" evidence="1">
    <location>
        <begin position="24"/>
        <end position="66"/>
    </location>
</feature>
<evidence type="ECO:0000313" key="3">
    <source>
        <dbReference type="Proteomes" id="UP000015105"/>
    </source>
</evidence>
<evidence type="ECO:0000313" key="2">
    <source>
        <dbReference type="EnsemblPlants" id="AET1Gv20635300.10"/>
    </source>
</evidence>
<keyword evidence="1" id="KW-0732">Signal</keyword>
<dbReference type="AlphaFoldDB" id="A0A452Z555"/>
<name>A0A452Z555_AEGTS</name>
<reference evidence="2" key="5">
    <citation type="journal article" date="2021" name="G3 (Bethesda)">
        <title>Aegilops tauschii genome assembly Aet v5.0 features greater sequence contiguity and improved annotation.</title>
        <authorList>
            <person name="Wang L."/>
            <person name="Zhu T."/>
            <person name="Rodriguez J.C."/>
            <person name="Deal K.R."/>
            <person name="Dubcovsky J."/>
            <person name="McGuire P.E."/>
            <person name="Lux T."/>
            <person name="Spannagl M."/>
            <person name="Mayer K.F.X."/>
            <person name="Baldrich P."/>
            <person name="Meyers B.C."/>
            <person name="Huo N."/>
            <person name="Gu Y.Q."/>
            <person name="Zhou H."/>
            <person name="Devos K.M."/>
            <person name="Bennetzen J.L."/>
            <person name="Unver T."/>
            <person name="Budak H."/>
            <person name="Gulick P.J."/>
            <person name="Galiba G."/>
            <person name="Kalapos B."/>
            <person name="Nelson D.R."/>
            <person name="Li P."/>
            <person name="You F.M."/>
            <person name="Luo M.C."/>
            <person name="Dvorak J."/>
        </authorList>
    </citation>
    <scope>NUCLEOTIDE SEQUENCE [LARGE SCALE GENOMIC DNA]</scope>
    <source>
        <strain evidence="2">cv. AL8/78</strain>
    </source>
</reference>
<protein>
    <submittedName>
        <fullName evidence="2">Uncharacterized protein</fullName>
    </submittedName>
</protein>
<dbReference type="Proteomes" id="UP000015105">
    <property type="component" value="Chromosome 1D"/>
</dbReference>
<feature type="signal peptide" evidence="1">
    <location>
        <begin position="1"/>
        <end position="23"/>
    </location>
</feature>
<reference evidence="3" key="2">
    <citation type="journal article" date="2017" name="Nat. Plants">
        <title>The Aegilops tauschii genome reveals multiple impacts of transposons.</title>
        <authorList>
            <person name="Zhao G."/>
            <person name="Zou C."/>
            <person name="Li K."/>
            <person name="Wang K."/>
            <person name="Li T."/>
            <person name="Gao L."/>
            <person name="Zhang X."/>
            <person name="Wang H."/>
            <person name="Yang Z."/>
            <person name="Liu X."/>
            <person name="Jiang W."/>
            <person name="Mao L."/>
            <person name="Kong X."/>
            <person name="Jiao Y."/>
            <person name="Jia J."/>
        </authorList>
    </citation>
    <scope>NUCLEOTIDE SEQUENCE [LARGE SCALE GENOMIC DNA]</scope>
    <source>
        <strain evidence="3">cv. AL8/78</strain>
    </source>
</reference>
<accession>A0A452Z555</accession>
<reference evidence="2" key="3">
    <citation type="journal article" date="2017" name="Nature">
        <title>Genome sequence of the progenitor of the wheat D genome Aegilops tauschii.</title>
        <authorList>
            <person name="Luo M.C."/>
            <person name="Gu Y.Q."/>
            <person name="Puiu D."/>
            <person name="Wang H."/>
            <person name="Twardziok S.O."/>
            <person name="Deal K.R."/>
            <person name="Huo N."/>
            <person name="Zhu T."/>
            <person name="Wang L."/>
            <person name="Wang Y."/>
            <person name="McGuire P.E."/>
            <person name="Liu S."/>
            <person name="Long H."/>
            <person name="Ramasamy R.K."/>
            <person name="Rodriguez J.C."/>
            <person name="Van S.L."/>
            <person name="Yuan L."/>
            <person name="Wang Z."/>
            <person name="Xia Z."/>
            <person name="Xiao L."/>
            <person name="Anderson O.D."/>
            <person name="Ouyang S."/>
            <person name="Liang Y."/>
            <person name="Zimin A.V."/>
            <person name="Pertea G."/>
            <person name="Qi P."/>
            <person name="Bennetzen J.L."/>
            <person name="Dai X."/>
            <person name="Dawson M.W."/>
            <person name="Muller H.G."/>
            <person name="Kugler K."/>
            <person name="Rivarola-Duarte L."/>
            <person name="Spannagl M."/>
            <person name="Mayer K.F.X."/>
            <person name="Lu F.H."/>
            <person name="Bevan M.W."/>
            <person name="Leroy P."/>
            <person name="Li P."/>
            <person name="You F.M."/>
            <person name="Sun Q."/>
            <person name="Liu Z."/>
            <person name="Lyons E."/>
            <person name="Wicker T."/>
            <person name="Salzberg S.L."/>
            <person name="Devos K.M."/>
            <person name="Dvorak J."/>
        </authorList>
    </citation>
    <scope>NUCLEOTIDE SEQUENCE [LARGE SCALE GENOMIC DNA]</scope>
    <source>
        <strain evidence="2">cv. AL8/78</strain>
    </source>
</reference>
<dbReference type="EnsemblPlants" id="AET1Gv20635300.10">
    <property type="protein sequence ID" value="AET1Gv20635300.10"/>
    <property type="gene ID" value="AET1Gv20635300"/>
</dbReference>